<evidence type="ECO:0000256" key="4">
    <source>
        <dbReference type="ARBA" id="ARBA00022960"/>
    </source>
</evidence>
<evidence type="ECO:0000256" key="7">
    <source>
        <dbReference type="RuleBase" id="RU004016"/>
    </source>
</evidence>
<feature type="domain" description="Peptidase S11 D-alanyl-D-alanine carboxypeptidase A N-terminal" evidence="8">
    <location>
        <begin position="1"/>
        <end position="191"/>
    </location>
</feature>
<keyword evidence="5" id="KW-0573">Peptidoglycan synthesis</keyword>
<keyword evidence="6" id="KW-0961">Cell wall biogenesis/degradation</keyword>
<keyword evidence="2" id="KW-0732">Signal</keyword>
<dbReference type="PANTHER" id="PTHR21581:SF33">
    <property type="entry name" value="D-ALANYL-D-ALANINE CARBOXYPEPTIDASE DACB"/>
    <property type="match status" value="1"/>
</dbReference>
<gene>
    <name evidence="9" type="ORF">KSB_40600</name>
</gene>
<dbReference type="PANTHER" id="PTHR21581">
    <property type="entry name" value="D-ALANYL-D-ALANINE CARBOXYPEPTIDASE"/>
    <property type="match status" value="1"/>
</dbReference>
<keyword evidence="3" id="KW-0378">Hydrolase</keyword>
<dbReference type="EMBL" id="BNJG01000001">
    <property type="protein sequence ID" value="GHO55585.1"/>
    <property type="molecule type" value="Genomic_DNA"/>
</dbReference>
<sequence length="212" mass="22969">MTAVVTIENSSNLDQIITVQQADLDQLPPEASVAQLHVGDYLRIRHLLYGLLLPSGSDAALTLARVVGGSTDGFVAMMNAKAQALGLAHTHFSSPHGVIPDGNYSSAQDLVKLARYAMRYQIFAEIVRQTEYHIPPTQYNRRYDWYNTNQLLTSYSGVIGIKTGSGSGAGYCVVFAAVRNNRLLYGAELGAPGSFDVLNSDVTRLLDKAFAS</sequence>
<keyword evidence="4" id="KW-0133">Cell shape</keyword>
<evidence type="ECO:0000256" key="6">
    <source>
        <dbReference type="ARBA" id="ARBA00023316"/>
    </source>
</evidence>
<evidence type="ECO:0000259" key="8">
    <source>
        <dbReference type="Pfam" id="PF00768"/>
    </source>
</evidence>
<evidence type="ECO:0000313" key="10">
    <source>
        <dbReference type="Proteomes" id="UP000654345"/>
    </source>
</evidence>
<evidence type="ECO:0000313" key="9">
    <source>
        <dbReference type="EMBL" id="GHO55585.1"/>
    </source>
</evidence>
<reference evidence="9 10" key="1">
    <citation type="journal article" date="2021" name="Int. J. Syst. Evol. Microbiol.">
        <title>Reticulibacter mediterranei gen. nov., sp. nov., within the new family Reticulibacteraceae fam. nov., and Ktedonospora formicarum gen. nov., sp. nov., Ktedonobacter robiniae sp. nov., Dictyobacter formicarum sp. nov. and Dictyobacter arantiisoli sp. nov., belonging to the class Ktedonobacteria.</title>
        <authorList>
            <person name="Yabe S."/>
            <person name="Zheng Y."/>
            <person name="Wang C.M."/>
            <person name="Sakai Y."/>
            <person name="Abe K."/>
            <person name="Yokota A."/>
            <person name="Donadio S."/>
            <person name="Cavaletti L."/>
            <person name="Monciardini P."/>
        </authorList>
    </citation>
    <scope>NUCLEOTIDE SEQUENCE [LARGE SCALE GENOMIC DNA]</scope>
    <source>
        <strain evidence="9 10">SOSP1-30</strain>
    </source>
</reference>
<protein>
    <recommendedName>
        <fullName evidence="8">Peptidase S11 D-alanyl-D-alanine carboxypeptidase A N-terminal domain-containing protein</fullName>
    </recommendedName>
</protein>
<dbReference type="InterPro" id="IPR001967">
    <property type="entry name" value="Peptidase_S11_N"/>
</dbReference>
<evidence type="ECO:0000256" key="5">
    <source>
        <dbReference type="ARBA" id="ARBA00022984"/>
    </source>
</evidence>
<evidence type="ECO:0000256" key="1">
    <source>
        <dbReference type="ARBA" id="ARBA00007164"/>
    </source>
</evidence>
<keyword evidence="10" id="KW-1185">Reference proteome</keyword>
<comment type="caution">
    <text evidence="9">The sequence shown here is derived from an EMBL/GenBank/DDBJ whole genome shotgun (WGS) entry which is preliminary data.</text>
</comment>
<dbReference type="SUPFAM" id="SSF56601">
    <property type="entry name" value="beta-lactamase/transpeptidase-like"/>
    <property type="match status" value="1"/>
</dbReference>
<comment type="similarity">
    <text evidence="1 7">Belongs to the peptidase S11 family.</text>
</comment>
<dbReference type="InterPro" id="IPR012338">
    <property type="entry name" value="Beta-lactam/transpept-like"/>
</dbReference>
<dbReference type="Gene3D" id="3.40.710.10">
    <property type="entry name" value="DD-peptidase/beta-lactamase superfamily"/>
    <property type="match status" value="1"/>
</dbReference>
<proteinExistence type="inferred from homology"/>
<organism evidence="9 10">
    <name type="scientific">Ktedonobacter robiniae</name>
    <dbReference type="NCBI Taxonomy" id="2778365"/>
    <lineage>
        <taxon>Bacteria</taxon>
        <taxon>Bacillati</taxon>
        <taxon>Chloroflexota</taxon>
        <taxon>Ktedonobacteria</taxon>
        <taxon>Ktedonobacterales</taxon>
        <taxon>Ktedonobacteraceae</taxon>
        <taxon>Ktedonobacter</taxon>
    </lineage>
</organism>
<dbReference type="Pfam" id="PF00768">
    <property type="entry name" value="Peptidase_S11"/>
    <property type="match status" value="1"/>
</dbReference>
<dbReference type="PRINTS" id="PR00725">
    <property type="entry name" value="DADACBPTASE1"/>
</dbReference>
<accession>A0ABQ3UT71</accession>
<dbReference type="Proteomes" id="UP000654345">
    <property type="component" value="Unassembled WGS sequence"/>
</dbReference>
<evidence type="ECO:0000256" key="3">
    <source>
        <dbReference type="ARBA" id="ARBA00022801"/>
    </source>
</evidence>
<dbReference type="InterPro" id="IPR018044">
    <property type="entry name" value="Peptidase_S11"/>
</dbReference>
<name>A0ABQ3UT71_9CHLR</name>
<evidence type="ECO:0000256" key="2">
    <source>
        <dbReference type="ARBA" id="ARBA00022729"/>
    </source>
</evidence>